<evidence type="ECO:0000256" key="1">
    <source>
        <dbReference type="SAM" id="MobiDB-lite"/>
    </source>
</evidence>
<evidence type="ECO:0000259" key="2">
    <source>
        <dbReference type="Pfam" id="PF20700"/>
    </source>
</evidence>
<evidence type="ECO:0000313" key="3">
    <source>
        <dbReference type="EMBL" id="KAK4299812.1"/>
    </source>
</evidence>
<feature type="region of interest" description="Disordered" evidence="1">
    <location>
        <begin position="278"/>
        <end position="299"/>
    </location>
</feature>
<name>A0AAE1P344_9EUCA</name>
<comment type="caution">
    <text evidence="3">The sequence shown here is derived from an EMBL/GenBank/DDBJ whole genome shotgun (WGS) entry which is preliminary data.</text>
</comment>
<accession>A0AAE1P344</accession>
<evidence type="ECO:0000313" key="4">
    <source>
        <dbReference type="Proteomes" id="UP001292094"/>
    </source>
</evidence>
<sequence length="299" mass="33595">MPRKSKKALIQAERIRKAVKKRLEMRQRGSVMEASGSSASADCTKTTTPQLQGPPPSTPTSASPSSAQKRKLLFSSEESSSEVEEEVKSVKSDIEFLCGAKEFQNFVVSHTSCRTCDTPLECNLDVKGADSVIEVLCATCEERFYTENPEIRHLQNGKQQYYETTMKLVYSAMFEGLSFTSVQRFCALYDMPLVSSWHTRGHSSTMGIGVVIDAHSGLVMDYEVFSKSCQACAGMKIKLERRKTTQEKHSQWKGKHECSLNFEGTVGSEEGKKIKDIYKRLSDEKMSPRENSEPERERP</sequence>
<keyword evidence="4" id="KW-1185">Reference proteome</keyword>
<protein>
    <recommendedName>
        <fullName evidence="2">Mutator-like transposase domain-containing protein</fullName>
    </recommendedName>
</protein>
<dbReference type="Proteomes" id="UP001292094">
    <property type="component" value="Unassembled WGS sequence"/>
</dbReference>
<organism evidence="3 4">
    <name type="scientific">Petrolisthes manimaculis</name>
    <dbReference type="NCBI Taxonomy" id="1843537"/>
    <lineage>
        <taxon>Eukaryota</taxon>
        <taxon>Metazoa</taxon>
        <taxon>Ecdysozoa</taxon>
        <taxon>Arthropoda</taxon>
        <taxon>Crustacea</taxon>
        <taxon>Multicrustacea</taxon>
        <taxon>Malacostraca</taxon>
        <taxon>Eumalacostraca</taxon>
        <taxon>Eucarida</taxon>
        <taxon>Decapoda</taxon>
        <taxon>Pleocyemata</taxon>
        <taxon>Anomura</taxon>
        <taxon>Galatheoidea</taxon>
        <taxon>Porcellanidae</taxon>
        <taxon>Petrolisthes</taxon>
    </lineage>
</organism>
<gene>
    <name evidence="3" type="ORF">Pmani_027944</name>
</gene>
<feature type="compositionally biased region" description="Polar residues" evidence="1">
    <location>
        <begin position="35"/>
        <end position="51"/>
    </location>
</feature>
<reference evidence="3" key="1">
    <citation type="submission" date="2023-11" db="EMBL/GenBank/DDBJ databases">
        <title>Genome assemblies of two species of porcelain crab, Petrolisthes cinctipes and Petrolisthes manimaculis (Anomura: Porcellanidae).</title>
        <authorList>
            <person name="Angst P."/>
        </authorList>
    </citation>
    <scope>NUCLEOTIDE SEQUENCE</scope>
    <source>
        <strain evidence="3">PB745_02</strain>
        <tissue evidence="3">Gill</tissue>
    </source>
</reference>
<dbReference type="Pfam" id="PF20700">
    <property type="entry name" value="Mutator"/>
    <property type="match status" value="1"/>
</dbReference>
<dbReference type="EMBL" id="JAWZYT010003169">
    <property type="protein sequence ID" value="KAK4299812.1"/>
    <property type="molecule type" value="Genomic_DNA"/>
</dbReference>
<dbReference type="InterPro" id="IPR049012">
    <property type="entry name" value="Mutator_transp_dom"/>
</dbReference>
<dbReference type="AlphaFoldDB" id="A0AAE1P344"/>
<feature type="domain" description="Mutator-like transposase" evidence="2">
    <location>
        <begin position="197"/>
        <end position="282"/>
    </location>
</feature>
<feature type="region of interest" description="Disordered" evidence="1">
    <location>
        <begin position="21"/>
        <end position="78"/>
    </location>
</feature>
<proteinExistence type="predicted"/>